<accession>A0AAN8K830</accession>
<keyword evidence="4" id="KW-1185">Reference proteome</keyword>
<dbReference type="Proteomes" id="UP001347796">
    <property type="component" value="Unassembled WGS sequence"/>
</dbReference>
<feature type="chain" id="PRO_5042920308" evidence="2">
    <location>
        <begin position="24"/>
        <end position="332"/>
    </location>
</feature>
<evidence type="ECO:0000256" key="1">
    <source>
        <dbReference type="SAM" id="MobiDB-lite"/>
    </source>
</evidence>
<comment type="caution">
    <text evidence="3">The sequence shown here is derived from an EMBL/GenBank/DDBJ whole genome shotgun (WGS) entry which is preliminary data.</text>
</comment>
<evidence type="ECO:0000256" key="2">
    <source>
        <dbReference type="SAM" id="SignalP"/>
    </source>
</evidence>
<dbReference type="AlphaFoldDB" id="A0AAN8K830"/>
<keyword evidence="2" id="KW-0732">Signal</keyword>
<feature type="region of interest" description="Disordered" evidence="1">
    <location>
        <begin position="227"/>
        <end position="246"/>
    </location>
</feature>
<feature type="compositionally biased region" description="Basic and acidic residues" evidence="1">
    <location>
        <begin position="168"/>
        <end position="182"/>
    </location>
</feature>
<sequence length="332" mass="39181">MNVILTLVLGTCAVLCLHSGADATSNYAHKNQDFRNEGSFVNDGQLFRNQGQWIRNQGQFVPNQGQYIPNQDNSWPGQSLWNRDLLGQDRQWRGQENNFERRPNSISSGQRRYKRSAYRSTRRNNRWANEGNNGGQWLNQEQTTSELWRNRGSQRRNRDRVIGNRGQQWRDRGQQWRNRDNGLLRNQGQFRRNSKNQLSRGHGQILDIPTGISAQHRRYKRSLYRSTRRNNRLGNQGNNGGQWFNRGQTTQDLLAQRDVLRNRGQRFENQGQRFDNQGHLWENRRQTRRLRNQGLFTGNNDRRLVNQGLFDGNQGQQSINPPRHTQSNSRRY</sequence>
<evidence type="ECO:0000313" key="3">
    <source>
        <dbReference type="EMBL" id="KAK6190811.1"/>
    </source>
</evidence>
<feature type="compositionally biased region" description="Polar residues" evidence="1">
    <location>
        <begin position="184"/>
        <end position="199"/>
    </location>
</feature>
<feature type="region of interest" description="Disordered" evidence="1">
    <location>
        <begin position="95"/>
        <end position="202"/>
    </location>
</feature>
<protein>
    <submittedName>
        <fullName evidence="3">Uncharacterized protein</fullName>
    </submittedName>
</protein>
<feature type="compositionally biased region" description="Basic residues" evidence="1">
    <location>
        <begin position="111"/>
        <end position="125"/>
    </location>
</feature>
<organism evidence="3 4">
    <name type="scientific">Patella caerulea</name>
    <name type="common">Rayed Mediterranean limpet</name>
    <dbReference type="NCBI Taxonomy" id="87958"/>
    <lineage>
        <taxon>Eukaryota</taxon>
        <taxon>Metazoa</taxon>
        <taxon>Spiralia</taxon>
        <taxon>Lophotrochozoa</taxon>
        <taxon>Mollusca</taxon>
        <taxon>Gastropoda</taxon>
        <taxon>Patellogastropoda</taxon>
        <taxon>Patelloidea</taxon>
        <taxon>Patellidae</taxon>
        <taxon>Patella</taxon>
    </lineage>
</organism>
<feature type="signal peptide" evidence="2">
    <location>
        <begin position="1"/>
        <end position="23"/>
    </location>
</feature>
<feature type="region of interest" description="Disordered" evidence="1">
    <location>
        <begin position="307"/>
        <end position="332"/>
    </location>
</feature>
<feature type="compositionally biased region" description="Polar residues" evidence="1">
    <location>
        <begin position="126"/>
        <end position="147"/>
    </location>
</feature>
<gene>
    <name evidence="3" type="ORF">SNE40_002596</name>
</gene>
<reference evidence="3 4" key="1">
    <citation type="submission" date="2024-01" db="EMBL/GenBank/DDBJ databases">
        <title>The genome of the rayed Mediterranean limpet Patella caerulea (Linnaeus, 1758).</title>
        <authorList>
            <person name="Anh-Thu Weber A."/>
            <person name="Halstead-Nussloch G."/>
        </authorList>
    </citation>
    <scope>NUCLEOTIDE SEQUENCE [LARGE SCALE GENOMIC DNA]</scope>
    <source>
        <strain evidence="3">AATW-2023a</strain>
        <tissue evidence="3">Whole specimen</tissue>
    </source>
</reference>
<feature type="compositionally biased region" description="Low complexity" evidence="1">
    <location>
        <begin position="232"/>
        <end position="246"/>
    </location>
</feature>
<name>A0AAN8K830_PATCE</name>
<evidence type="ECO:0000313" key="4">
    <source>
        <dbReference type="Proteomes" id="UP001347796"/>
    </source>
</evidence>
<feature type="compositionally biased region" description="Polar residues" evidence="1">
    <location>
        <begin position="313"/>
        <end position="332"/>
    </location>
</feature>
<dbReference type="EMBL" id="JAZGQO010000002">
    <property type="protein sequence ID" value="KAK6190811.1"/>
    <property type="molecule type" value="Genomic_DNA"/>
</dbReference>
<proteinExistence type="predicted"/>